<evidence type="ECO:0000313" key="4">
    <source>
        <dbReference type="Proteomes" id="UP001558613"/>
    </source>
</evidence>
<dbReference type="Pfam" id="PF14965">
    <property type="entry name" value="BRI3BP"/>
    <property type="match status" value="1"/>
</dbReference>
<feature type="domain" description="JmjC" evidence="2">
    <location>
        <begin position="106"/>
        <end position="268"/>
    </location>
</feature>
<dbReference type="Pfam" id="PF13621">
    <property type="entry name" value="Cupin_8"/>
    <property type="match status" value="1"/>
</dbReference>
<proteinExistence type="predicted"/>
<protein>
    <recommendedName>
        <fullName evidence="2">JmjC domain-containing protein</fullName>
    </recommendedName>
</protein>
<name>A0ABR3MTC1_9TELE</name>
<dbReference type="PANTHER" id="PTHR12461:SF104">
    <property type="entry name" value="TRNA WYBUTOSINE-SYNTHESIZING PROTEIN 5"/>
    <property type="match status" value="1"/>
</dbReference>
<keyword evidence="1" id="KW-0472">Membrane</keyword>
<accession>A0ABR3MTC1</accession>
<gene>
    <name evidence="3" type="ORF">QQF64_033253</name>
</gene>
<dbReference type="PANTHER" id="PTHR12461">
    <property type="entry name" value="HYPOXIA-INDUCIBLE FACTOR 1 ALPHA INHIBITOR-RELATED"/>
    <property type="match status" value="1"/>
</dbReference>
<comment type="caution">
    <text evidence="3">The sequence shown here is derived from an EMBL/GenBank/DDBJ whole genome shotgun (WGS) entry which is preliminary data.</text>
</comment>
<dbReference type="EMBL" id="JAYMGO010000009">
    <property type="protein sequence ID" value="KAL1267890.1"/>
    <property type="molecule type" value="Genomic_DNA"/>
</dbReference>
<dbReference type="InterPro" id="IPR041667">
    <property type="entry name" value="Cupin_8"/>
</dbReference>
<dbReference type="Gene3D" id="6.10.140.1470">
    <property type="match status" value="1"/>
</dbReference>
<evidence type="ECO:0000259" key="2">
    <source>
        <dbReference type="PROSITE" id="PS51184"/>
    </source>
</evidence>
<organism evidence="3 4">
    <name type="scientific">Cirrhinus molitorella</name>
    <name type="common">mud carp</name>
    <dbReference type="NCBI Taxonomy" id="172907"/>
    <lineage>
        <taxon>Eukaryota</taxon>
        <taxon>Metazoa</taxon>
        <taxon>Chordata</taxon>
        <taxon>Craniata</taxon>
        <taxon>Vertebrata</taxon>
        <taxon>Euteleostomi</taxon>
        <taxon>Actinopterygii</taxon>
        <taxon>Neopterygii</taxon>
        <taxon>Teleostei</taxon>
        <taxon>Ostariophysi</taxon>
        <taxon>Cypriniformes</taxon>
        <taxon>Cyprinidae</taxon>
        <taxon>Labeoninae</taxon>
        <taxon>Labeonini</taxon>
        <taxon>Cirrhinus</taxon>
    </lineage>
</organism>
<feature type="transmembrane region" description="Helical" evidence="1">
    <location>
        <begin position="347"/>
        <end position="371"/>
    </location>
</feature>
<feature type="transmembrane region" description="Helical" evidence="1">
    <location>
        <begin position="319"/>
        <end position="340"/>
    </location>
</feature>
<evidence type="ECO:0000313" key="3">
    <source>
        <dbReference type="EMBL" id="KAL1267890.1"/>
    </source>
</evidence>
<dbReference type="InterPro" id="IPR003347">
    <property type="entry name" value="JmjC_dom"/>
</dbReference>
<keyword evidence="4" id="KW-1185">Reference proteome</keyword>
<reference evidence="3 4" key="1">
    <citation type="submission" date="2023-09" db="EMBL/GenBank/DDBJ databases">
        <authorList>
            <person name="Wang M."/>
        </authorList>
    </citation>
    <scope>NUCLEOTIDE SEQUENCE [LARGE SCALE GENOMIC DNA]</scope>
    <source>
        <strain evidence="3">GT-2023</strain>
        <tissue evidence="3">Liver</tissue>
    </source>
</reference>
<dbReference type="Proteomes" id="UP001558613">
    <property type="component" value="Unassembled WGS sequence"/>
</dbReference>
<keyword evidence="1" id="KW-1133">Transmembrane helix</keyword>
<sequence>MDCQEKLEVPVYTDVDRDTFLRDIYPLRRPAVLKRVPLGPCVRAWTVSYLAQKGGDREVKVHVSPEPRMDFLHKNFVYRTLPFDKFVQRAAEANHSDFFISKDESYYLRSLGEDARKEPADVRKQFPELAEDFHIPQFFEPEQFFSSVFRISSPGLQLWTHYDVMDNLLAQVTGRKRVVLYSPKDALHLYLTGDKSEVLDIDTPDLQLYPEFAKACRYECVLEPGDLLFIPALWFHNTLALEFGVGVNVFWKHLPPDSYDKKDPYGNKDPVAATRALQSLERTLGILEELPPDYQDFYARRMVLRIQNRGYTKQHSQNVTLEGVICVILWALLFVVAYWIISLIMRFVAGVVWWCLWWLKIAFAIGVFQSILSDTGAPVETTATRLVFLALVCVLLGVGTTPAKPDAHLKDRITMLERRLTEIEKSKVD</sequence>
<keyword evidence="1" id="KW-0812">Transmembrane</keyword>
<evidence type="ECO:0000256" key="1">
    <source>
        <dbReference type="SAM" id="Phobius"/>
    </source>
</evidence>
<dbReference type="SMART" id="SM00558">
    <property type="entry name" value="JmjC"/>
    <property type="match status" value="1"/>
</dbReference>
<dbReference type="PROSITE" id="PS51184">
    <property type="entry name" value="JMJC"/>
    <property type="match status" value="1"/>
</dbReference>
<feature type="transmembrane region" description="Helical" evidence="1">
    <location>
        <begin position="383"/>
        <end position="403"/>
    </location>
</feature>
<dbReference type="Gene3D" id="2.60.120.650">
    <property type="entry name" value="Cupin"/>
    <property type="match status" value="1"/>
</dbReference>
<dbReference type="SUPFAM" id="SSF51197">
    <property type="entry name" value="Clavaminate synthase-like"/>
    <property type="match status" value="1"/>
</dbReference>